<dbReference type="Pfam" id="PF00226">
    <property type="entry name" value="DnaJ"/>
    <property type="match status" value="1"/>
</dbReference>
<evidence type="ECO:0000313" key="3">
    <source>
        <dbReference type="Proteomes" id="UP000292781"/>
    </source>
</evidence>
<dbReference type="RefSeq" id="WP_131306563.1">
    <property type="nucleotide sequence ID" value="NZ_SJFN01000004.1"/>
</dbReference>
<dbReference type="AlphaFoldDB" id="A0A4Q9VX01"/>
<dbReference type="InterPro" id="IPR036869">
    <property type="entry name" value="J_dom_sf"/>
</dbReference>
<comment type="caution">
    <text evidence="2">The sequence shown here is derived from an EMBL/GenBank/DDBJ whole genome shotgun (WGS) entry which is preliminary data.</text>
</comment>
<sequence>MTFEPDFFDRIRVKPDPESVARRRFPVCEWGGCDAAGSHPAPKGRGREGQYHHFCIDHVRLYNKSYDYFSGMPDSAVAAWQKDAVTGHRPTWTMGVNPDTEAVRARPAEDFEMPHDWTRRSGDPRVVFGRMRGRVQGGPRTEPVRKAKPLEKRALTALDLDERASPEEIRARYKELVKRHHPDANGGDRSSEALLQEIIQAYKLLRQAGVC</sequence>
<dbReference type="InterPro" id="IPR001623">
    <property type="entry name" value="DnaJ_domain"/>
</dbReference>
<evidence type="ECO:0000313" key="2">
    <source>
        <dbReference type="EMBL" id="TBW40414.1"/>
    </source>
</evidence>
<feature type="domain" description="J" evidence="1">
    <location>
        <begin position="153"/>
        <end position="210"/>
    </location>
</feature>
<organism evidence="2 3">
    <name type="scientific">Siculibacillus lacustris</name>
    <dbReference type="NCBI Taxonomy" id="1549641"/>
    <lineage>
        <taxon>Bacteria</taxon>
        <taxon>Pseudomonadati</taxon>
        <taxon>Pseudomonadota</taxon>
        <taxon>Alphaproteobacteria</taxon>
        <taxon>Hyphomicrobiales</taxon>
        <taxon>Ancalomicrobiaceae</taxon>
        <taxon>Siculibacillus</taxon>
    </lineage>
</organism>
<dbReference type="Gene3D" id="1.10.287.110">
    <property type="entry name" value="DnaJ domain"/>
    <property type="match status" value="1"/>
</dbReference>
<dbReference type="SMART" id="SM00271">
    <property type="entry name" value="DnaJ"/>
    <property type="match status" value="1"/>
</dbReference>
<dbReference type="SUPFAM" id="SSF46565">
    <property type="entry name" value="Chaperone J-domain"/>
    <property type="match status" value="1"/>
</dbReference>
<protein>
    <submittedName>
        <fullName evidence="2">Molecular chaperone DnaJ</fullName>
    </submittedName>
</protein>
<dbReference type="CDD" id="cd06257">
    <property type="entry name" value="DnaJ"/>
    <property type="match status" value="1"/>
</dbReference>
<proteinExistence type="predicted"/>
<name>A0A4Q9VX01_9HYPH</name>
<gene>
    <name evidence="2" type="ORF">EYW49_04330</name>
</gene>
<dbReference type="OrthoDB" id="9786294at2"/>
<accession>A0A4Q9VX01</accession>
<dbReference type="PROSITE" id="PS50076">
    <property type="entry name" value="DNAJ_2"/>
    <property type="match status" value="1"/>
</dbReference>
<dbReference type="EMBL" id="SJFN01000004">
    <property type="protein sequence ID" value="TBW40414.1"/>
    <property type="molecule type" value="Genomic_DNA"/>
</dbReference>
<dbReference type="Proteomes" id="UP000292781">
    <property type="component" value="Unassembled WGS sequence"/>
</dbReference>
<reference evidence="2 3" key="1">
    <citation type="submission" date="2019-02" db="EMBL/GenBank/DDBJ databases">
        <title>Siculibacillus lacustris gen. nov., sp. nov., a new rosette-forming bacterium isolated from a freshwater crater lake (Lake St. Ana, Romania).</title>
        <authorList>
            <person name="Felfoldi T."/>
            <person name="Marton Z."/>
            <person name="Szabo A."/>
            <person name="Mentes A."/>
            <person name="Boka K."/>
            <person name="Marialigeti K."/>
            <person name="Mathe I."/>
            <person name="Koncz M."/>
            <person name="Schumann P."/>
            <person name="Toth E."/>
        </authorList>
    </citation>
    <scope>NUCLEOTIDE SEQUENCE [LARGE SCALE GENOMIC DNA]</scope>
    <source>
        <strain evidence="2 3">SA-279</strain>
    </source>
</reference>
<dbReference type="PRINTS" id="PR00625">
    <property type="entry name" value="JDOMAIN"/>
</dbReference>
<keyword evidence="3" id="KW-1185">Reference proteome</keyword>
<evidence type="ECO:0000259" key="1">
    <source>
        <dbReference type="PROSITE" id="PS50076"/>
    </source>
</evidence>